<protein>
    <submittedName>
        <fullName evidence="4">Ycf45</fullName>
    </submittedName>
</protein>
<evidence type="ECO:0000259" key="3">
    <source>
        <dbReference type="PROSITE" id="PS51061"/>
    </source>
</evidence>
<geneLocation type="chloroplast" evidence="4"/>
<keyword evidence="4" id="KW-0934">Plastid</keyword>
<dbReference type="GO" id="GO:0003676">
    <property type="term" value="F:nucleic acid binding"/>
    <property type="evidence" value="ECO:0007669"/>
    <property type="project" value="UniProtKB-UniRule"/>
</dbReference>
<dbReference type="InterPro" id="IPR003593">
    <property type="entry name" value="AAA+_ATPase"/>
</dbReference>
<keyword evidence="2" id="KW-0067">ATP-binding</keyword>
<proteinExistence type="predicted"/>
<dbReference type="PROSITE" id="PS51061">
    <property type="entry name" value="R3H"/>
    <property type="match status" value="1"/>
</dbReference>
<dbReference type="Pfam" id="PF01424">
    <property type="entry name" value="R3H"/>
    <property type="match status" value="1"/>
</dbReference>
<name>A0AAU7YPS0_9FLOR</name>
<dbReference type="Gene3D" id="3.40.50.300">
    <property type="entry name" value="P-loop containing nucleotide triphosphate hydrolases"/>
    <property type="match status" value="1"/>
</dbReference>
<dbReference type="Gene3D" id="3.30.1370.50">
    <property type="entry name" value="R3H-like domain"/>
    <property type="match status" value="1"/>
</dbReference>
<evidence type="ECO:0000256" key="1">
    <source>
        <dbReference type="ARBA" id="ARBA00022741"/>
    </source>
</evidence>
<dbReference type="PANTHER" id="PTHR20953:SF3">
    <property type="entry name" value="P-LOOP CONTAINING NUCLEOSIDE TRIPHOSPHATE HYDROLASES SUPERFAMILY PROTEIN"/>
    <property type="match status" value="1"/>
</dbReference>
<keyword evidence="1" id="KW-0547">Nucleotide-binding</keyword>
<dbReference type="CDD" id="cd02645">
    <property type="entry name" value="R3H_AAA"/>
    <property type="match status" value="1"/>
</dbReference>
<keyword evidence="4" id="KW-0150">Chloroplast</keyword>
<gene>
    <name evidence="4" type="primary">ycf45</name>
</gene>
<dbReference type="CDD" id="cd00009">
    <property type="entry name" value="AAA"/>
    <property type="match status" value="1"/>
</dbReference>
<dbReference type="InterPro" id="IPR058670">
    <property type="entry name" value="PTPase_dom"/>
</dbReference>
<reference evidence="4" key="1">
    <citation type="submission" date="2024-06" db="EMBL/GenBank/DDBJ databases">
        <title>The complete plastid genome and phylogenetic analysis of Gracilaria hainanensis.</title>
        <authorList>
            <person name="Tan H."/>
            <person name="Li N."/>
        </authorList>
    </citation>
    <scope>NUCLEOTIDE SEQUENCE</scope>
</reference>
<dbReference type="GO" id="GO:0005524">
    <property type="term" value="F:ATP binding"/>
    <property type="evidence" value="ECO:0007669"/>
    <property type="project" value="UniProtKB-KW"/>
</dbReference>
<dbReference type="PANTHER" id="PTHR20953">
    <property type="entry name" value="KINASE-RELATED"/>
    <property type="match status" value="1"/>
</dbReference>
<sequence>MLISDDLGQLLEILPDFIRYPLEIHPDRKFLIEIVMDLGRKPEARFPKGPEYLSSRIITWQDLDYSIKRIGNFSGDNRSGIERTLHRISSIKNRQGIIIGLTCRVGRAILGTISIIRDLLDKNPSILLLGKPGVGKTTAIREIARVLADEMEKRVVIIDTSNEIAGDGDIPHPAIGRARRMQVSRPELQHQVMIEAVENHMPEVVIIDEIGTELEALAARTIAERGVQLVGTAHGNYLDSLIKNPILSDLIGGIQYVTLGDDEAKRRGSQKSILERKASPAFQVAIEIHDRQSWIVHESVSQAVDQLLQGINLWVQRRKLVSNGSIIIQCEQYIPINFVSNMGSYYSKINVKTLKSNNINTSIKLVTAQVSSDVSTKKNVTKWQKISSVPSFSQDMMQDLCTIRIYIYYINIAQVQMIINSLHLPILITRDITQADIILALRSNFKYNTKLKQIAKARQITIYTIYSSTSINIKRALIKMLNINKVSNYNWDMICQNKKVIELQTLIETRIAIDKIVNGKKQSVELLPRNVNLRKLQHELINFYNLRCRSFGEEPNRRLKIYPD</sequence>
<dbReference type="Pfam" id="PF19568">
    <property type="entry name" value="Spore_III_AA"/>
    <property type="match status" value="1"/>
</dbReference>
<dbReference type="InterPro" id="IPR001374">
    <property type="entry name" value="R3H_dom"/>
</dbReference>
<evidence type="ECO:0000256" key="2">
    <source>
        <dbReference type="ARBA" id="ARBA00022840"/>
    </source>
</evidence>
<dbReference type="EMBL" id="PP942170">
    <property type="protein sequence ID" value="XCA55523.1"/>
    <property type="molecule type" value="Genomic_DNA"/>
</dbReference>
<dbReference type="SMART" id="SM00382">
    <property type="entry name" value="AAA"/>
    <property type="match status" value="1"/>
</dbReference>
<dbReference type="InterPro" id="IPR034081">
    <property type="entry name" value="R3H_AAA"/>
</dbReference>
<accession>A0AAU7YPS0</accession>
<feature type="domain" description="R3H" evidence="3">
    <location>
        <begin position="503"/>
        <end position="564"/>
    </location>
</feature>
<dbReference type="SUPFAM" id="SSF52540">
    <property type="entry name" value="P-loop containing nucleoside triphosphate hydrolases"/>
    <property type="match status" value="1"/>
</dbReference>
<organism evidence="4">
    <name type="scientific">Gracilaria hainanensis</name>
    <dbReference type="NCBI Taxonomy" id="2871843"/>
    <lineage>
        <taxon>Eukaryota</taxon>
        <taxon>Rhodophyta</taxon>
        <taxon>Florideophyceae</taxon>
        <taxon>Rhodymeniophycidae</taxon>
        <taxon>Gracilariales</taxon>
        <taxon>Gracilariaceae</taxon>
        <taxon>Gracilaria</taxon>
    </lineage>
</organism>
<dbReference type="Pfam" id="PF25516">
    <property type="entry name" value="PTPase"/>
    <property type="match status" value="1"/>
</dbReference>
<dbReference type="InterPro" id="IPR036867">
    <property type="entry name" value="R3H_dom_sf"/>
</dbReference>
<dbReference type="InterPro" id="IPR027417">
    <property type="entry name" value="P-loop_NTPase"/>
</dbReference>
<dbReference type="SMART" id="SM00393">
    <property type="entry name" value="R3H"/>
    <property type="match status" value="1"/>
</dbReference>
<dbReference type="SUPFAM" id="SSF82708">
    <property type="entry name" value="R3H domain"/>
    <property type="match status" value="1"/>
</dbReference>
<dbReference type="AlphaFoldDB" id="A0AAU7YPS0"/>
<dbReference type="InterPro" id="IPR045735">
    <property type="entry name" value="Spore_III_AA_AAA+_ATPase"/>
</dbReference>
<evidence type="ECO:0000313" key="4">
    <source>
        <dbReference type="EMBL" id="XCA55523.1"/>
    </source>
</evidence>